<accession>A0A163L9Z7</accession>
<dbReference type="InterPro" id="IPR011330">
    <property type="entry name" value="Glyco_hydro/deAcase_b/a-brl"/>
</dbReference>
<feature type="transmembrane region" description="Helical" evidence="1">
    <location>
        <begin position="20"/>
        <end position="41"/>
    </location>
</feature>
<dbReference type="Gene3D" id="2.60.120.560">
    <property type="entry name" value="Exo-inulinase, domain 1"/>
    <property type="match status" value="1"/>
</dbReference>
<dbReference type="STRING" id="59843.A3958_18825"/>
<comment type="caution">
    <text evidence="2">The sequence shown here is derived from an EMBL/GenBank/DDBJ whole genome shotgun (WGS) entry which is preliminary data.</text>
</comment>
<dbReference type="RefSeq" id="WP_063479076.1">
    <property type="nucleotide sequence ID" value="NZ_CP147845.1"/>
</dbReference>
<dbReference type="GO" id="GO:0005975">
    <property type="term" value="P:carbohydrate metabolic process"/>
    <property type="evidence" value="ECO:0007669"/>
    <property type="project" value="InterPro"/>
</dbReference>
<keyword evidence="1" id="KW-0812">Transmembrane</keyword>
<dbReference type="OrthoDB" id="5437800at2"/>
<dbReference type="PANTHER" id="PTHR34216">
    <property type="match status" value="1"/>
</dbReference>
<dbReference type="GeneID" id="97556577"/>
<reference evidence="2" key="1">
    <citation type="journal article" date="2016" name="Genome Announc.">
        <title>Draft genomes of two strains of Paenibacillus glucanolyticus with capability to degrade lignocellulose.</title>
        <authorList>
            <person name="Mathews S.L."/>
            <person name="Pawlak J."/>
            <person name="Grunden A.M."/>
        </authorList>
    </citation>
    <scope>NUCLEOTIDE SEQUENCE [LARGE SCALE GENOMIC DNA]</scope>
    <source>
        <strain evidence="2">SLM1</strain>
    </source>
</reference>
<evidence type="ECO:0000256" key="1">
    <source>
        <dbReference type="SAM" id="Phobius"/>
    </source>
</evidence>
<dbReference type="EMBL" id="LWMH01000001">
    <property type="protein sequence ID" value="KZS47932.1"/>
    <property type="molecule type" value="Genomic_DNA"/>
</dbReference>
<name>A0A163L9Z7_9BACL</name>
<sequence length="585" mass="66056">MGKKQNTALNVRRKNRGKIIKVTAQILILGVVAIMLANAIFDFRAYKEPDKSAWRQEQGFIALSYFGVGRTGTSKLVSKSQLDAQLKSLHDQGYVTISQQDIIDYYAEGKKLPDKALYLSFEDGRNDSALFAQPLLEKYNYKATFLSYANKMGNSERKFLQPKDMLKMTRTGFWELGTNGNRLTYINIFDKEGRYIGVKDESELTSKASVEYYNHYLMDFIRDENMIPLENRVEMEERVRADYEVMNKVYTEALGYVPGTYMIMHANALGSGMNQLVANANTDQIQQLFGMNFNREGNAFNTKDSDLYNLTRVQPAPYWSTNHLVMKLRKDQGQPMQFVRGDKRQADKWELLGGAAEFQDNRMVVTSPPSQAGGVYLKGSEASDVTVSAKALGNVVGRQSVYVRYDRMKGSYLRLLLENNDVAVEQKIAGQPPETLFTYSLPKVGWGEEDLQFDKASVYTKEQTQSGARDDENDYPVNIGGSRVLEISVDGNSLSLSVDQQLILDQQPVHASIGAGGVAFESQFHEQNEKDDIYDAIFEDVRILSKSSDRDQKLLFTNKPTGFTGMVTSVQRTVNRAVDWAVETF</sequence>
<organism evidence="2 3">
    <name type="scientific">Paenibacillus glucanolyticus</name>
    <dbReference type="NCBI Taxonomy" id="59843"/>
    <lineage>
        <taxon>Bacteria</taxon>
        <taxon>Bacillati</taxon>
        <taxon>Bacillota</taxon>
        <taxon>Bacilli</taxon>
        <taxon>Bacillales</taxon>
        <taxon>Paenibacillaceae</taxon>
        <taxon>Paenibacillus</taxon>
    </lineage>
</organism>
<dbReference type="AlphaFoldDB" id="A0A163L9Z7"/>
<dbReference type="PANTHER" id="PTHR34216:SF3">
    <property type="entry name" value="POLY-BETA-1,6-N-ACETYL-D-GLUCOSAMINE N-DEACETYLASE"/>
    <property type="match status" value="1"/>
</dbReference>
<dbReference type="SUPFAM" id="SSF88713">
    <property type="entry name" value="Glycoside hydrolase/deacetylase"/>
    <property type="match status" value="1"/>
</dbReference>
<dbReference type="Gene3D" id="3.20.20.370">
    <property type="entry name" value="Glycoside hydrolase/deacetylase"/>
    <property type="match status" value="1"/>
</dbReference>
<evidence type="ECO:0000313" key="2">
    <source>
        <dbReference type="EMBL" id="KZS47932.1"/>
    </source>
</evidence>
<gene>
    <name evidence="2" type="ORF">AWU65_19415</name>
</gene>
<protein>
    <submittedName>
        <fullName evidence="2">Polysaccharide deacetylase</fullName>
    </submittedName>
</protein>
<dbReference type="InterPro" id="IPR051398">
    <property type="entry name" value="Polysacch_Deacetylase"/>
</dbReference>
<keyword evidence="1" id="KW-0472">Membrane</keyword>
<proteinExistence type="predicted"/>
<evidence type="ECO:0000313" key="3">
    <source>
        <dbReference type="Proteomes" id="UP000076796"/>
    </source>
</evidence>
<keyword evidence="1" id="KW-1133">Transmembrane helix</keyword>
<dbReference type="Proteomes" id="UP000076796">
    <property type="component" value="Unassembled WGS sequence"/>
</dbReference>
<keyword evidence="3" id="KW-1185">Reference proteome</keyword>